<name>A0A9D1F2U9_9FIRM</name>
<evidence type="ECO:0000256" key="9">
    <source>
        <dbReference type="ARBA" id="ARBA00023012"/>
    </source>
</evidence>
<keyword evidence="9" id="KW-0902">Two-component regulatory system</keyword>
<dbReference type="EMBL" id="DVIT01000012">
    <property type="protein sequence ID" value="HIS46489.1"/>
    <property type="molecule type" value="Genomic_DNA"/>
</dbReference>
<proteinExistence type="predicted"/>
<evidence type="ECO:0000256" key="6">
    <source>
        <dbReference type="ARBA" id="ARBA00022692"/>
    </source>
</evidence>
<sequence length="339" mass="38830">MEKKPFSLFWEYIKAYRAILLAALGCWAIAAVIFYLYSLPLEAVAYAFVLCFIFGFILWIRSFSKFVQKHKTLQDIKERITVELDPWTPGAVLPDRDYQEIITALYEHKQAIVAKNDSSRTEMMDYYTMWAHQIKTPIAAMDLLLRKEDSPQNTALGAELFKIEQYVDMVLSYLRLDSDSTDFIIAPCSLVKIVRSCIHKYARIFVLKKIRLNFDEDEFYVLTDEKWLSFVIEQILSNALKYTKTGSITIRIDPARPSLIISDTGIGIRSEDLPRIFEKGFTGYNGRSGQKSSGLGLYLCRRILNKLSHTIEITSVPGEGTTVSIGLDTYKSVRFPGEM</sequence>
<comment type="subcellular location">
    <subcellularLocation>
        <location evidence="2">Cell membrane</location>
        <topology evidence="2">Multi-pass membrane protein</topology>
    </subcellularLocation>
</comment>
<dbReference type="PANTHER" id="PTHR45453">
    <property type="entry name" value="PHOSPHATE REGULON SENSOR PROTEIN PHOR"/>
    <property type="match status" value="1"/>
</dbReference>
<dbReference type="PROSITE" id="PS50109">
    <property type="entry name" value="HIS_KIN"/>
    <property type="match status" value="1"/>
</dbReference>
<dbReference type="SMART" id="SM00387">
    <property type="entry name" value="HATPase_c"/>
    <property type="match status" value="1"/>
</dbReference>
<evidence type="ECO:0000313" key="13">
    <source>
        <dbReference type="EMBL" id="HIS46489.1"/>
    </source>
</evidence>
<keyword evidence="5" id="KW-0808">Transferase</keyword>
<dbReference type="InterPro" id="IPR004358">
    <property type="entry name" value="Sig_transdc_His_kin-like_C"/>
</dbReference>
<reference evidence="13" key="1">
    <citation type="submission" date="2020-10" db="EMBL/GenBank/DDBJ databases">
        <authorList>
            <person name="Gilroy R."/>
        </authorList>
    </citation>
    <scope>NUCLEOTIDE SEQUENCE</scope>
    <source>
        <strain evidence="13">CHK178-757</strain>
    </source>
</reference>
<evidence type="ECO:0000256" key="11">
    <source>
        <dbReference type="SAM" id="Phobius"/>
    </source>
</evidence>
<protein>
    <recommendedName>
        <fullName evidence="3">histidine kinase</fullName>
        <ecNumber evidence="3">2.7.13.3</ecNumber>
    </recommendedName>
</protein>
<evidence type="ECO:0000256" key="5">
    <source>
        <dbReference type="ARBA" id="ARBA00022679"/>
    </source>
</evidence>
<reference evidence="13" key="2">
    <citation type="journal article" date="2021" name="PeerJ">
        <title>Extensive microbial diversity within the chicken gut microbiome revealed by metagenomics and culture.</title>
        <authorList>
            <person name="Gilroy R."/>
            <person name="Ravi A."/>
            <person name="Getino M."/>
            <person name="Pursley I."/>
            <person name="Horton D.L."/>
            <person name="Alikhan N.F."/>
            <person name="Baker D."/>
            <person name="Gharbi K."/>
            <person name="Hall N."/>
            <person name="Watson M."/>
            <person name="Adriaenssens E.M."/>
            <person name="Foster-Nyarko E."/>
            <person name="Jarju S."/>
            <person name="Secka A."/>
            <person name="Antonio M."/>
            <person name="Oren A."/>
            <person name="Chaudhuri R.R."/>
            <person name="La Ragione R."/>
            <person name="Hildebrand F."/>
            <person name="Pallen M.J."/>
        </authorList>
    </citation>
    <scope>NUCLEOTIDE SEQUENCE</scope>
    <source>
        <strain evidence="13">CHK178-757</strain>
    </source>
</reference>
<dbReference type="InterPro" id="IPR050351">
    <property type="entry name" value="BphY/WalK/GraS-like"/>
</dbReference>
<feature type="transmembrane region" description="Helical" evidence="11">
    <location>
        <begin position="15"/>
        <end position="37"/>
    </location>
</feature>
<dbReference type="GO" id="GO:0016036">
    <property type="term" value="P:cellular response to phosphate starvation"/>
    <property type="evidence" value="ECO:0007669"/>
    <property type="project" value="TreeGrafter"/>
</dbReference>
<evidence type="ECO:0000256" key="4">
    <source>
        <dbReference type="ARBA" id="ARBA00022475"/>
    </source>
</evidence>
<dbReference type="GO" id="GO:0004721">
    <property type="term" value="F:phosphoprotein phosphatase activity"/>
    <property type="evidence" value="ECO:0007669"/>
    <property type="project" value="TreeGrafter"/>
</dbReference>
<dbReference type="GO" id="GO:0005886">
    <property type="term" value="C:plasma membrane"/>
    <property type="evidence" value="ECO:0007669"/>
    <property type="project" value="UniProtKB-SubCell"/>
</dbReference>
<feature type="domain" description="Histidine kinase" evidence="12">
    <location>
        <begin position="129"/>
        <end position="331"/>
    </location>
</feature>
<gene>
    <name evidence="13" type="ORF">IAB46_02840</name>
</gene>
<dbReference type="InterPro" id="IPR005467">
    <property type="entry name" value="His_kinase_dom"/>
</dbReference>
<organism evidence="13 14">
    <name type="scientific">Candidatus Scybalocola faecigallinarum</name>
    <dbReference type="NCBI Taxonomy" id="2840941"/>
    <lineage>
        <taxon>Bacteria</taxon>
        <taxon>Bacillati</taxon>
        <taxon>Bacillota</taxon>
        <taxon>Clostridia</taxon>
        <taxon>Lachnospirales</taxon>
        <taxon>Lachnospiraceae</taxon>
        <taxon>Lachnospiraceae incertae sedis</taxon>
        <taxon>Candidatus Scybalocola (ex Gilroy et al. 2021)</taxon>
    </lineage>
</organism>
<comment type="caution">
    <text evidence="13">The sequence shown here is derived from an EMBL/GenBank/DDBJ whole genome shotgun (WGS) entry which is preliminary data.</text>
</comment>
<comment type="catalytic activity">
    <reaction evidence="1">
        <text>ATP + protein L-histidine = ADP + protein N-phospho-L-histidine.</text>
        <dbReference type="EC" id="2.7.13.3"/>
    </reaction>
</comment>
<dbReference type="Proteomes" id="UP000823927">
    <property type="component" value="Unassembled WGS sequence"/>
</dbReference>
<dbReference type="PRINTS" id="PR00344">
    <property type="entry name" value="BCTRLSENSOR"/>
</dbReference>
<dbReference type="InterPro" id="IPR036890">
    <property type="entry name" value="HATPase_C_sf"/>
</dbReference>
<evidence type="ECO:0000256" key="1">
    <source>
        <dbReference type="ARBA" id="ARBA00000085"/>
    </source>
</evidence>
<keyword evidence="4" id="KW-1003">Cell membrane</keyword>
<dbReference type="InterPro" id="IPR003594">
    <property type="entry name" value="HATPase_dom"/>
</dbReference>
<keyword evidence="7 13" id="KW-0418">Kinase</keyword>
<evidence type="ECO:0000256" key="7">
    <source>
        <dbReference type="ARBA" id="ARBA00022777"/>
    </source>
</evidence>
<keyword evidence="10 11" id="KW-0472">Membrane</keyword>
<dbReference type="SUPFAM" id="SSF55874">
    <property type="entry name" value="ATPase domain of HSP90 chaperone/DNA topoisomerase II/histidine kinase"/>
    <property type="match status" value="1"/>
</dbReference>
<evidence type="ECO:0000256" key="10">
    <source>
        <dbReference type="ARBA" id="ARBA00023136"/>
    </source>
</evidence>
<dbReference type="Gene3D" id="3.30.565.10">
    <property type="entry name" value="Histidine kinase-like ATPase, C-terminal domain"/>
    <property type="match status" value="1"/>
</dbReference>
<dbReference type="GO" id="GO:0000155">
    <property type="term" value="F:phosphorelay sensor kinase activity"/>
    <property type="evidence" value="ECO:0007669"/>
    <property type="project" value="TreeGrafter"/>
</dbReference>
<evidence type="ECO:0000256" key="2">
    <source>
        <dbReference type="ARBA" id="ARBA00004651"/>
    </source>
</evidence>
<evidence type="ECO:0000256" key="8">
    <source>
        <dbReference type="ARBA" id="ARBA00022989"/>
    </source>
</evidence>
<accession>A0A9D1F2U9</accession>
<dbReference type="PANTHER" id="PTHR45453:SF2">
    <property type="entry name" value="HISTIDINE KINASE"/>
    <property type="match status" value="1"/>
</dbReference>
<dbReference type="AlphaFoldDB" id="A0A9D1F2U9"/>
<evidence type="ECO:0000256" key="3">
    <source>
        <dbReference type="ARBA" id="ARBA00012438"/>
    </source>
</evidence>
<evidence type="ECO:0000313" key="14">
    <source>
        <dbReference type="Proteomes" id="UP000823927"/>
    </source>
</evidence>
<dbReference type="Pfam" id="PF02518">
    <property type="entry name" value="HATPase_c"/>
    <property type="match status" value="1"/>
</dbReference>
<feature type="transmembrane region" description="Helical" evidence="11">
    <location>
        <begin position="43"/>
        <end position="60"/>
    </location>
</feature>
<dbReference type="EC" id="2.7.13.3" evidence="3"/>
<evidence type="ECO:0000259" key="12">
    <source>
        <dbReference type="PROSITE" id="PS50109"/>
    </source>
</evidence>
<keyword evidence="8 11" id="KW-1133">Transmembrane helix</keyword>
<keyword evidence="6 11" id="KW-0812">Transmembrane</keyword>